<comment type="caution">
    <text evidence="2">The sequence shown here is derived from an EMBL/GenBank/DDBJ whole genome shotgun (WGS) entry which is preliminary data.</text>
</comment>
<feature type="compositionally biased region" description="Gly residues" evidence="1">
    <location>
        <begin position="1"/>
        <end position="11"/>
    </location>
</feature>
<evidence type="ECO:0000256" key="1">
    <source>
        <dbReference type="SAM" id="MobiDB-lite"/>
    </source>
</evidence>
<accession>A0A8X8G3U6</accession>
<name>A0A8X8G3U6_ACIFI</name>
<reference evidence="2" key="1">
    <citation type="journal article" date="2021" name="ISME J.">
        <title>Genomic evolution of the class Acidithiobacillia: deep-branching Proteobacteria living in extreme acidic conditions.</title>
        <authorList>
            <person name="Moya-Beltran A."/>
            <person name="Beard S."/>
            <person name="Rojas-Villalobos C."/>
            <person name="Issotta F."/>
            <person name="Gallardo Y."/>
            <person name="Ulloa R."/>
            <person name="Giaveno A."/>
            <person name="Degli Esposti M."/>
            <person name="Johnson D.B."/>
            <person name="Quatrini R."/>
        </authorList>
    </citation>
    <scope>NUCLEOTIDE SEQUENCE</scope>
    <source>
        <strain evidence="2">DSM 583</strain>
    </source>
</reference>
<evidence type="ECO:0000313" key="3">
    <source>
        <dbReference type="Proteomes" id="UP000887300"/>
    </source>
</evidence>
<protein>
    <submittedName>
        <fullName evidence="2">Uncharacterized protein</fullName>
    </submittedName>
</protein>
<sequence length="112" mass="12162">MHGGTNPGPGYGNQNAKTHGIYASRWTPEDHERAGESQKLIGTLDTEIELVRVRIARILDTEASGGYPDAAFHTLLDRYVGRLCTLETQRNALNDGGPTEQIITIRGGFPGT</sequence>
<organism evidence="2 3">
    <name type="scientific">Acidithiobacillus ferridurans</name>
    <dbReference type="NCBI Taxonomy" id="1232575"/>
    <lineage>
        <taxon>Bacteria</taxon>
        <taxon>Pseudomonadati</taxon>
        <taxon>Pseudomonadota</taxon>
        <taxon>Acidithiobacillia</taxon>
        <taxon>Acidithiobacillales</taxon>
        <taxon>Acidithiobacillaceae</taxon>
        <taxon>Acidithiobacillus</taxon>
    </lineage>
</organism>
<dbReference type="Proteomes" id="UP000887300">
    <property type="component" value="Unassembled WGS sequence"/>
</dbReference>
<proteinExistence type="predicted"/>
<evidence type="ECO:0000313" key="2">
    <source>
        <dbReference type="EMBL" id="MBU2722000.1"/>
    </source>
</evidence>
<feature type="region of interest" description="Disordered" evidence="1">
    <location>
        <begin position="1"/>
        <end position="35"/>
    </location>
</feature>
<gene>
    <name evidence="2" type="ORF">HF568_01880</name>
</gene>
<dbReference type="AlphaFoldDB" id="A0A8X8G3U6"/>
<dbReference type="EMBL" id="JABBHS010000049">
    <property type="protein sequence ID" value="MBU2722000.1"/>
    <property type="molecule type" value="Genomic_DNA"/>
</dbReference>